<dbReference type="InterPro" id="IPR042099">
    <property type="entry name" value="ANL_N_sf"/>
</dbReference>
<dbReference type="InterPro" id="IPR010071">
    <property type="entry name" value="AA_adenyl_dom"/>
</dbReference>
<comment type="caution">
    <text evidence="5">The sequence shown here is derived from an EMBL/GenBank/DDBJ whole genome shotgun (WGS) entry which is preliminary data.</text>
</comment>
<dbReference type="RefSeq" id="WP_004818346.1">
    <property type="nucleotide sequence ID" value="NZ_AEXN01000039.1"/>
</dbReference>
<dbReference type="Gene3D" id="3.30.559.30">
    <property type="entry name" value="Nonribosomal peptide synthetase, condensation domain"/>
    <property type="match status" value="2"/>
</dbReference>
<dbReference type="GO" id="GO:0044550">
    <property type="term" value="P:secondary metabolite biosynthetic process"/>
    <property type="evidence" value="ECO:0007669"/>
    <property type="project" value="TreeGrafter"/>
</dbReference>
<keyword evidence="3" id="KW-0436">Ligase</keyword>
<dbReference type="Gene3D" id="3.40.50.12780">
    <property type="entry name" value="N-terminal domain of ligase-like"/>
    <property type="match status" value="1"/>
</dbReference>
<evidence type="ECO:0000256" key="2">
    <source>
        <dbReference type="ARBA" id="ARBA00004924"/>
    </source>
</evidence>
<accession>F0H2P5</accession>
<dbReference type="PANTHER" id="PTHR45527:SF10">
    <property type="entry name" value="PYOCHELIN SYNTHASE PCHF"/>
    <property type="match status" value="1"/>
</dbReference>
<dbReference type="Pfam" id="PF00550">
    <property type="entry name" value="PP-binding"/>
    <property type="match status" value="2"/>
</dbReference>
<proteinExistence type="predicted"/>
<dbReference type="InterPro" id="IPR000873">
    <property type="entry name" value="AMP-dep_synth/lig_dom"/>
</dbReference>
<dbReference type="InterPro" id="IPR036736">
    <property type="entry name" value="ACP-like_sf"/>
</dbReference>
<feature type="domain" description="Carrier" evidence="4">
    <location>
        <begin position="3"/>
        <end position="78"/>
    </location>
</feature>
<dbReference type="SUPFAM" id="SSF52777">
    <property type="entry name" value="CoA-dependent acyltransferases"/>
    <property type="match status" value="4"/>
</dbReference>
<dbReference type="InterPro" id="IPR025110">
    <property type="entry name" value="AMP-bd_C"/>
</dbReference>
<evidence type="ECO:0000313" key="5">
    <source>
        <dbReference type="EMBL" id="EGC83220.1"/>
    </source>
</evidence>
<dbReference type="GO" id="GO:0016874">
    <property type="term" value="F:ligase activity"/>
    <property type="evidence" value="ECO:0007669"/>
    <property type="project" value="UniProtKB-KW"/>
</dbReference>
<dbReference type="OrthoDB" id="9778383at2"/>
<evidence type="ECO:0000313" key="6">
    <source>
        <dbReference type="Proteomes" id="UP000005277"/>
    </source>
</evidence>
<reference evidence="5 6" key="1">
    <citation type="submission" date="2011-01" db="EMBL/GenBank/DDBJ databases">
        <authorList>
            <person name="Durkin A.S."/>
            <person name="Madupu R."/>
            <person name="Torralba M."/>
            <person name="Gillis M."/>
            <person name="Methe B."/>
            <person name="Sutton G."/>
            <person name="Nelson K.E."/>
        </authorList>
    </citation>
    <scope>NUCLEOTIDE SEQUENCE [LARGE SCALE GENOMIC DNA]</scope>
    <source>
        <strain evidence="5 6">ACS-025-V-Sch4</strain>
    </source>
</reference>
<dbReference type="InterPro" id="IPR045851">
    <property type="entry name" value="AMP-bd_C_sf"/>
</dbReference>
<protein>
    <submittedName>
        <fullName evidence="5">AMP-binding enzyme</fullName>
    </submittedName>
</protein>
<dbReference type="InterPro" id="IPR023213">
    <property type="entry name" value="CAT-like_dom_sf"/>
</dbReference>
<dbReference type="Gene3D" id="1.10.1200.10">
    <property type="entry name" value="ACP-like"/>
    <property type="match status" value="2"/>
</dbReference>
<comment type="pathway">
    <text evidence="2">Siderophore biosynthesis.</text>
</comment>
<dbReference type="FunFam" id="3.30.559.10:FF:000023">
    <property type="entry name" value="Non-ribosomal peptide synthetase"/>
    <property type="match status" value="1"/>
</dbReference>
<dbReference type="PROSITE" id="PS00455">
    <property type="entry name" value="AMP_BINDING"/>
    <property type="match status" value="1"/>
</dbReference>
<dbReference type="Gene3D" id="3.30.300.30">
    <property type="match status" value="1"/>
</dbReference>
<dbReference type="InterPro" id="IPR001242">
    <property type="entry name" value="Condensation_dom"/>
</dbReference>
<dbReference type="GO" id="GO:0043041">
    <property type="term" value="P:amino acid activation for nonribosomal peptide biosynthetic process"/>
    <property type="evidence" value="ECO:0007669"/>
    <property type="project" value="TreeGrafter"/>
</dbReference>
<dbReference type="InterPro" id="IPR009081">
    <property type="entry name" value="PP-bd_ACP"/>
</dbReference>
<dbReference type="GO" id="GO:0005737">
    <property type="term" value="C:cytoplasm"/>
    <property type="evidence" value="ECO:0007669"/>
    <property type="project" value="TreeGrafter"/>
</dbReference>
<dbReference type="GO" id="GO:0031177">
    <property type="term" value="F:phosphopantetheine binding"/>
    <property type="evidence" value="ECO:0007669"/>
    <property type="project" value="TreeGrafter"/>
</dbReference>
<dbReference type="Proteomes" id="UP000005277">
    <property type="component" value="Unassembled WGS sequence"/>
</dbReference>
<dbReference type="EMBL" id="AEXN01000039">
    <property type="protein sequence ID" value="EGC83220.1"/>
    <property type="molecule type" value="Genomic_DNA"/>
</dbReference>
<dbReference type="Gene3D" id="3.30.559.10">
    <property type="entry name" value="Chloramphenicol acetyltransferase-like domain"/>
    <property type="match status" value="2"/>
</dbReference>
<dbReference type="Pfam" id="PF00668">
    <property type="entry name" value="Condensation"/>
    <property type="match status" value="2"/>
</dbReference>
<evidence type="ECO:0000259" key="4">
    <source>
        <dbReference type="PROSITE" id="PS50075"/>
    </source>
</evidence>
<dbReference type="NCBIfam" id="TIGR01733">
    <property type="entry name" value="AA-adenyl-dom"/>
    <property type="match status" value="1"/>
</dbReference>
<gene>
    <name evidence="5" type="ORF">HMPREF9246_0344</name>
</gene>
<dbReference type="PANTHER" id="PTHR45527">
    <property type="entry name" value="NONRIBOSOMAL PEPTIDE SYNTHETASE"/>
    <property type="match status" value="1"/>
</dbReference>
<comment type="cofactor">
    <cofactor evidence="1">
        <name>pantetheine 4'-phosphate</name>
        <dbReference type="ChEBI" id="CHEBI:47942"/>
    </cofactor>
</comment>
<evidence type="ECO:0000256" key="1">
    <source>
        <dbReference type="ARBA" id="ARBA00001957"/>
    </source>
</evidence>
<dbReference type="InterPro" id="IPR020845">
    <property type="entry name" value="AMP-binding_CS"/>
</dbReference>
<organism evidence="5 6">
    <name type="scientific">Anaerococcus hydrogenalis ACS-025-V-Sch4</name>
    <dbReference type="NCBI Taxonomy" id="879306"/>
    <lineage>
        <taxon>Bacteria</taxon>
        <taxon>Bacillati</taxon>
        <taxon>Bacillota</taxon>
        <taxon>Tissierellia</taxon>
        <taxon>Tissierellales</taxon>
        <taxon>Peptoniphilaceae</taxon>
        <taxon>Anaerococcus</taxon>
    </lineage>
</organism>
<dbReference type="InterPro" id="IPR057737">
    <property type="entry name" value="Condensation_MtbB-like"/>
</dbReference>
<keyword evidence="6" id="KW-1185">Reference proteome</keyword>
<sequence length="1591" mass="184707">MEFDARKEIKLIIEKWLKDTLKKSDIKENDNLIEKGLSSMQVMQLSGIIKKEGLRISFAKLIEKPTLNSWFDLVANSKIIKKHSKDNKKSNDGKDSFNLTDVQYSYFIGRSDDQTLGGVGCHAYIEIDGKDIDYKRLNDAWNKLQYRHPMLRARFTEDGKQEILDKPFSEKIEVFDLSNLDEKERKIRLDEIRENLSHRKFRVEIGEVAGLKLANLSHNRNKIFFDLDLLVADVMSLSLILKELGELYLGKELDNLNSYTFKDYINNLEVDSEIYKKDQEFWKEKIDSFEIERPNLPLKKAPEQIKETRFTRRKRVIEKDKWSKIKEVAASYKSTPSMVLLTAYALILERWTNQDKFFINLPLFNRDLSNENLKAMVADFTNILLVEHERKNDTSFLETLNRISKTFIDNASHSSYSGVQVQRDISKLQGSSLNVAPVVFACNIDYPLETETSSKALGKITYMVSQTPGVWLDFQSYIKDGDLVLCWDSVDELFSEKMLDDMLNSLEEQLLRLTEKENWKDKFDVLPKNQKQAREKELQSILPLNFPDERLYDGFIKNVKENPEKIAIIDSETKEEISYMDLYEKSLKIAGYLKENGIKKGEYVGITLPRSSKQIYAIFGILFSGAAYVAVGINQPSERRTKIYEQIGIKFVISDNKTIENCRLDTGEVSLIDLDKAIDKSLGLDKPIEVSPFDSAYIIMTSGTTGVPKGVEITHTSAINTINDLNEKYSINSNDTLLMVSAIDFDLSVYDIFGILGVGGTLITTNEDNYRNPDEWIRIIEKYKVSMWNSVPILFDMLVTMAEGEKKNLPLRIIMLSGDWIAKDLPGRFYKISEKENSIVVAMGGATEASIWSNYLNVPREITKDWISIPYGRPLKNQVYRVVDEMGRICPNYVKGELLIGGVGVAKRYYGDEDLTKKKYFEEGGIRWYRTGDSGRTWDDGTIEFLGRKDTQVKIKGHRIELGEIEEAIRSKLKIKNVKVIANDKKNSLYAFVIRNDVESNYRKLESNYRELLRSIIPKYMIPDKFLYINNFPTNKNGKIDIKKLMKMVEEINVTCKRNPYEHSKKRFLKDVVEIFKEVTKNSHYDINANFFENGGDSLIALNILFKLNSKYNTSLNIKDIFESNSIIQICDTMQNEMNSYENHEQDFLELNEEKMPLTELQHSYWVNRIGYGNLVRQNANFYIELECIKLDVLKINDAINKIISKYKIFRNVISDDGEYFENSNRDHVEVKYNDLCDYSSKMKEKLIEDIRNRIIYSIDKEQLFAPLKVEITNIDINIAILHICFDNVFFDAPSIMYLLNELNLLYNNLDIENISLDRGTMIQINSDKLELDKLYWENKISKIFPAPNLLKIKNNLEIEETSGKVKRLTITLKEEQVKGLLYISGKYKVTTSNIILSVFSEIMHYWSQSTNYTINVIVINNRKDIYDYFGEIADYTSNILHTINYNVNESLYERMIKIQNNLFEDLQHMSFEGTQVLRELKKQNRKTYVNMPIVYTNTIGLDIDINMNNIGKIKNILTQTPGVYLDLQVSLVNGQYIINWDYLENVFDEKEIKEKFEIFEHILLEVIENESFLENSDIIQNGNFYEEGIL</sequence>
<dbReference type="Pfam" id="PF00501">
    <property type="entry name" value="AMP-binding"/>
    <property type="match status" value="1"/>
</dbReference>
<dbReference type="SUPFAM" id="SSF56801">
    <property type="entry name" value="Acetyl-CoA synthetase-like"/>
    <property type="match status" value="1"/>
</dbReference>
<dbReference type="SUPFAM" id="SSF47336">
    <property type="entry name" value="ACP-like"/>
    <property type="match status" value="2"/>
</dbReference>
<dbReference type="Pfam" id="PF13193">
    <property type="entry name" value="AMP-binding_C"/>
    <property type="match status" value="1"/>
</dbReference>
<dbReference type="PROSITE" id="PS50075">
    <property type="entry name" value="CARRIER"/>
    <property type="match status" value="2"/>
</dbReference>
<name>F0H2P5_9FIRM</name>
<dbReference type="CDD" id="cd19535">
    <property type="entry name" value="Cyc_NRPS"/>
    <property type="match status" value="1"/>
</dbReference>
<dbReference type="GO" id="GO:0008610">
    <property type="term" value="P:lipid biosynthetic process"/>
    <property type="evidence" value="ECO:0007669"/>
    <property type="project" value="UniProtKB-ARBA"/>
</dbReference>
<feature type="domain" description="Carrier" evidence="4">
    <location>
        <begin position="1063"/>
        <end position="1138"/>
    </location>
</feature>
<evidence type="ECO:0000256" key="3">
    <source>
        <dbReference type="ARBA" id="ARBA00022598"/>
    </source>
</evidence>